<evidence type="ECO:0000313" key="3">
    <source>
        <dbReference type="EMBL" id="MBT1703720.1"/>
    </source>
</evidence>
<keyword evidence="4" id="KW-1185">Reference proteome</keyword>
<evidence type="ECO:0000256" key="1">
    <source>
        <dbReference type="SAM" id="Coils"/>
    </source>
</evidence>
<evidence type="ECO:0000313" key="4">
    <source>
        <dbReference type="Proteomes" id="UP000772618"/>
    </source>
</evidence>
<feature type="coiled-coil region" evidence="1">
    <location>
        <begin position="192"/>
        <end position="219"/>
    </location>
</feature>
<proteinExistence type="predicted"/>
<dbReference type="RefSeq" id="WP_254153682.1">
    <property type="nucleotide sequence ID" value="NZ_JAHESD010000019.1"/>
</dbReference>
<feature type="chain" id="PRO_5047173032" evidence="2">
    <location>
        <begin position="21"/>
        <end position="326"/>
    </location>
</feature>
<sequence length="326" mass="36847">MKKTLLAIIILFNCLTTLIAQPSFTVSDKEDARKIKETVLAVVIKQTDEKTIKRLSKKPEDLKSYETSITSLNKFIKDAVSKEWHFSNEVRYITEEEAQKIKDEKNGDYSLLEVTEIKNYKVGDFYSPNANYGFNSARDLAYHMSSSGKSTALVITNGKNPNKEIVYSYLPAVGVSPGTVTFMILHLENQLNDCLTRDINSLSDLKKDIEKRKDALKTKTVIIFDPLISKGLQKTIDKKELEKHYKYKYSVVPFEKADELIASKNKDYAYIWAVPAGASNGGRELFNYYFIDGEDARILFMTGTAVVGANGDFHQAHFAMANKSLK</sequence>
<protein>
    <submittedName>
        <fullName evidence="3">Uncharacterized protein</fullName>
    </submittedName>
</protein>
<keyword evidence="1" id="KW-0175">Coiled coil</keyword>
<organism evidence="3 4">
    <name type="scientific">Chryseosolibacter indicus</name>
    <dbReference type="NCBI Taxonomy" id="2782351"/>
    <lineage>
        <taxon>Bacteria</taxon>
        <taxon>Pseudomonadati</taxon>
        <taxon>Bacteroidota</taxon>
        <taxon>Cytophagia</taxon>
        <taxon>Cytophagales</taxon>
        <taxon>Chryseotaleaceae</taxon>
        <taxon>Chryseosolibacter</taxon>
    </lineage>
</organism>
<comment type="caution">
    <text evidence="3">The sequence shown here is derived from an EMBL/GenBank/DDBJ whole genome shotgun (WGS) entry which is preliminary data.</text>
</comment>
<accession>A0ABS5VQJ9</accession>
<gene>
    <name evidence="3" type="ORF">KK060_10540</name>
</gene>
<evidence type="ECO:0000256" key="2">
    <source>
        <dbReference type="SAM" id="SignalP"/>
    </source>
</evidence>
<dbReference type="Proteomes" id="UP000772618">
    <property type="component" value="Unassembled WGS sequence"/>
</dbReference>
<dbReference type="EMBL" id="JAHESD010000019">
    <property type="protein sequence ID" value="MBT1703720.1"/>
    <property type="molecule type" value="Genomic_DNA"/>
</dbReference>
<keyword evidence="2" id="KW-0732">Signal</keyword>
<reference evidence="3 4" key="1">
    <citation type="submission" date="2021-05" db="EMBL/GenBank/DDBJ databases">
        <title>A Polyphasic approach of four new species of the genus Ohtaekwangia: Ohtaekwangia histidinii sp. nov., Ohtaekwangia cretensis sp. nov., Ohtaekwangia indiensis sp. nov., Ohtaekwangia reichenbachii sp. nov. from diverse environment.</title>
        <authorList>
            <person name="Octaviana S."/>
        </authorList>
    </citation>
    <scope>NUCLEOTIDE SEQUENCE [LARGE SCALE GENOMIC DNA]</scope>
    <source>
        <strain evidence="3 4">PWU20</strain>
    </source>
</reference>
<name>A0ABS5VQJ9_9BACT</name>
<feature type="signal peptide" evidence="2">
    <location>
        <begin position="1"/>
        <end position="20"/>
    </location>
</feature>